<organism evidence="9 10">
    <name type="scientific">Candidatus Roizmanbacteria bacterium GW2011_GWB1_40_7</name>
    <dbReference type="NCBI Taxonomy" id="1618482"/>
    <lineage>
        <taxon>Bacteria</taxon>
        <taxon>Candidatus Roizmaniibacteriota</taxon>
    </lineage>
</organism>
<comment type="similarity">
    <text evidence="7">Belongs to the MraZ family.</text>
</comment>
<dbReference type="GO" id="GO:2000143">
    <property type="term" value="P:negative regulation of DNA-templated transcription initiation"/>
    <property type="evidence" value="ECO:0007669"/>
    <property type="project" value="TreeGrafter"/>
</dbReference>
<dbReference type="PANTHER" id="PTHR34701">
    <property type="entry name" value="TRANSCRIPTIONAL REGULATOR MRAZ"/>
    <property type="match status" value="1"/>
</dbReference>
<dbReference type="GO" id="GO:0005737">
    <property type="term" value="C:cytoplasm"/>
    <property type="evidence" value="ECO:0007669"/>
    <property type="project" value="UniProtKB-UniRule"/>
</dbReference>
<proteinExistence type="inferred from homology"/>
<comment type="caution">
    <text evidence="9">The sequence shown here is derived from an EMBL/GenBank/DDBJ whole genome shotgun (WGS) entry which is preliminary data.</text>
</comment>
<dbReference type="Gene3D" id="3.40.1550.20">
    <property type="entry name" value="Transcriptional regulator MraZ domain"/>
    <property type="match status" value="1"/>
</dbReference>
<dbReference type="Pfam" id="PF02381">
    <property type="entry name" value="MraZ"/>
    <property type="match status" value="2"/>
</dbReference>
<comment type="subunit">
    <text evidence="7">Forms oligomers.</text>
</comment>
<reference evidence="9 10" key="1">
    <citation type="journal article" date="2015" name="Nature">
        <title>rRNA introns, odd ribosomes, and small enigmatic genomes across a large radiation of phyla.</title>
        <authorList>
            <person name="Brown C.T."/>
            <person name="Hug L.A."/>
            <person name="Thomas B.C."/>
            <person name="Sharon I."/>
            <person name="Castelle C.J."/>
            <person name="Singh A."/>
            <person name="Wilkins M.J."/>
            <person name="Williams K.H."/>
            <person name="Banfield J.F."/>
        </authorList>
    </citation>
    <scope>NUCLEOTIDE SEQUENCE [LARGE SCALE GENOMIC DNA]</scope>
</reference>
<dbReference type="InterPro" id="IPR038619">
    <property type="entry name" value="MraZ_sf"/>
</dbReference>
<evidence type="ECO:0000256" key="4">
    <source>
        <dbReference type="ARBA" id="ARBA00023015"/>
    </source>
</evidence>
<dbReference type="SUPFAM" id="SSF89447">
    <property type="entry name" value="AbrB/MazE/MraZ-like"/>
    <property type="match status" value="1"/>
</dbReference>
<dbReference type="GO" id="GO:0009295">
    <property type="term" value="C:nucleoid"/>
    <property type="evidence" value="ECO:0007669"/>
    <property type="project" value="UniProtKB-SubCell"/>
</dbReference>
<dbReference type="CDD" id="cd16320">
    <property type="entry name" value="MraZ_N"/>
    <property type="match status" value="1"/>
</dbReference>
<evidence type="ECO:0000313" key="9">
    <source>
        <dbReference type="EMBL" id="KKR72584.1"/>
    </source>
</evidence>
<comment type="subcellular location">
    <subcellularLocation>
        <location evidence="7">Cytoplasm</location>
        <location evidence="7">Nucleoid</location>
    </subcellularLocation>
</comment>
<evidence type="ECO:0000259" key="8">
    <source>
        <dbReference type="PROSITE" id="PS51740"/>
    </source>
</evidence>
<dbReference type="CDD" id="cd16321">
    <property type="entry name" value="MraZ_C"/>
    <property type="match status" value="1"/>
</dbReference>
<keyword evidence="6 7" id="KW-0804">Transcription</keyword>
<accession>A0A0G0T6H2</accession>
<evidence type="ECO:0000256" key="6">
    <source>
        <dbReference type="ARBA" id="ARBA00023163"/>
    </source>
</evidence>
<dbReference type="InterPro" id="IPR003444">
    <property type="entry name" value="MraZ"/>
</dbReference>
<name>A0A0G0T6H2_9BACT</name>
<dbReference type="InterPro" id="IPR037914">
    <property type="entry name" value="SpoVT-AbrB_sf"/>
</dbReference>
<sequence length="133" mass="15338">MFLGKYEAALGEKKRITLPSKIVKYLTKQSVVIGKGFETCIYGYELGAWESSTRQYIDAPLLDKKARSVRRFIFSNSVVVPFDKQSRIVIPPFLIDYAGLSKEIIVVGSGDHFEIWDSLKWQKEWERLESIDE</sequence>
<evidence type="ECO:0000313" key="10">
    <source>
        <dbReference type="Proteomes" id="UP000034664"/>
    </source>
</evidence>
<dbReference type="PROSITE" id="PS51740">
    <property type="entry name" value="SPOVT_ABRB"/>
    <property type="match status" value="1"/>
</dbReference>
<keyword evidence="4 7" id="KW-0805">Transcription regulation</keyword>
<dbReference type="Proteomes" id="UP000034664">
    <property type="component" value="Unassembled WGS sequence"/>
</dbReference>
<dbReference type="GO" id="GO:0000976">
    <property type="term" value="F:transcription cis-regulatory region binding"/>
    <property type="evidence" value="ECO:0007669"/>
    <property type="project" value="TreeGrafter"/>
</dbReference>
<keyword evidence="2 7" id="KW-0963">Cytoplasm</keyword>
<evidence type="ECO:0000256" key="3">
    <source>
        <dbReference type="ARBA" id="ARBA00022737"/>
    </source>
</evidence>
<keyword evidence="5 7" id="KW-0238">DNA-binding</keyword>
<dbReference type="InterPro" id="IPR035642">
    <property type="entry name" value="MraZ_N"/>
</dbReference>
<evidence type="ECO:0000256" key="7">
    <source>
        <dbReference type="HAMAP-Rule" id="MF_01008"/>
    </source>
</evidence>
<dbReference type="NCBIfam" id="TIGR00242">
    <property type="entry name" value="division/cell wall cluster transcriptional repressor MraZ"/>
    <property type="match status" value="1"/>
</dbReference>
<dbReference type="HAMAP" id="MF_01008">
    <property type="entry name" value="MraZ"/>
    <property type="match status" value="1"/>
</dbReference>
<dbReference type="PANTHER" id="PTHR34701:SF1">
    <property type="entry name" value="TRANSCRIPTIONAL REGULATOR MRAZ"/>
    <property type="match status" value="1"/>
</dbReference>
<feature type="domain" description="SpoVT-AbrB" evidence="8">
    <location>
        <begin position="77"/>
        <end position="120"/>
    </location>
</feature>
<dbReference type="InterPro" id="IPR035644">
    <property type="entry name" value="MraZ_C"/>
</dbReference>
<evidence type="ECO:0000256" key="5">
    <source>
        <dbReference type="ARBA" id="ARBA00023125"/>
    </source>
</evidence>
<dbReference type="InterPro" id="IPR020603">
    <property type="entry name" value="MraZ_dom"/>
</dbReference>
<dbReference type="GO" id="GO:0003700">
    <property type="term" value="F:DNA-binding transcription factor activity"/>
    <property type="evidence" value="ECO:0007669"/>
    <property type="project" value="UniProtKB-UniRule"/>
</dbReference>
<keyword evidence="3" id="KW-0677">Repeat</keyword>
<dbReference type="EMBL" id="LBZM01000004">
    <property type="protein sequence ID" value="KKR72584.1"/>
    <property type="molecule type" value="Genomic_DNA"/>
</dbReference>
<protein>
    <recommendedName>
        <fullName evidence="1 7">Transcriptional regulator MraZ</fullName>
    </recommendedName>
</protein>
<dbReference type="AlphaFoldDB" id="A0A0G0T6H2"/>
<evidence type="ECO:0000256" key="1">
    <source>
        <dbReference type="ARBA" id="ARBA00013860"/>
    </source>
</evidence>
<dbReference type="InterPro" id="IPR007159">
    <property type="entry name" value="SpoVT-AbrB_dom"/>
</dbReference>
<gene>
    <name evidence="7" type="primary">mraZ</name>
    <name evidence="9" type="ORF">UU14_C0004G0015</name>
</gene>
<evidence type="ECO:0000256" key="2">
    <source>
        <dbReference type="ARBA" id="ARBA00022490"/>
    </source>
</evidence>